<evidence type="ECO:0000256" key="2">
    <source>
        <dbReference type="ARBA" id="ARBA00022692"/>
    </source>
</evidence>
<evidence type="ECO:0000256" key="5">
    <source>
        <dbReference type="HAMAP-Rule" id="MF_00709"/>
    </source>
</evidence>
<keyword evidence="1 5" id="KW-1003">Cell membrane</keyword>
<dbReference type="HAMAP" id="MF_00709">
    <property type="entry name" value="Fumarate_red_D"/>
    <property type="match status" value="1"/>
</dbReference>
<dbReference type="RefSeq" id="WP_408623039.1">
    <property type="nucleotide sequence ID" value="NZ_JBEQCT010000002.1"/>
</dbReference>
<dbReference type="Proteomes" id="UP001629953">
    <property type="component" value="Unassembled WGS sequence"/>
</dbReference>
<accession>A0ABW9G5C0</accession>
<keyword evidence="4 5" id="KW-0472">Membrane</keyword>
<keyword evidence="3 5" id="KW-1133">Transmembrane helix</keyword>
<keyword evidence="6" id="KW-0560">Oxidoreductase</keyword>
<sequence>MKRSNEPIFWGLFGAGGMVAAILTPVCILITGLLIPLGAFDSNKYSFERASFLAGHWLGALVLLIVISLPMWHGMHRIYHGLHDIGVKTTMAYKLVCYGIALVVTIATAVLLLQLLSA</sequence>
<dbReference type="NCBIfam" id="NF003977">
    <property type="entry name" value="PRK05470.1-1"/>
    <property type="match status" value="1"/>
</dbReference>
<comment type="similarity">
    <text evidence="5">Belongs to the FrdD family.</text>
</comment>
<comment type="subcellular location">
    <subcellularLocation>
        <location evidence="5">Cell membrane</location>
        <topology evidence="5">Multi-pass membrane protein</topology>
    </subcellularLocation>
</comment>
<dbReference type="InterPro" id="IPR034804">
    <property type="entry name" value="SQR/QFR_C/D"/>
</dbReference>
<evidence type="ECO:0000313" key="7">
    <source>
        <dbReference type="Proteomes" id="UP001629953"/>
    </source>
</evidence>
<dbReference type="GO" id="GO:0008177">
    <property type="term" value="F:succinate dehydrogenase (quinone) activity"/>
    <property type="evidence" value="ECO:0007669"/>
    <property type="project" value="UniProtKB-EC"/>
</dbReference>
<feature type="transmembrane region" description="Helical" evidence="5">
    <location>
        <begin position="12"/>
        <end position="35"/>
    </location>
</feature>
<keyword evidence="2 5" id="KW-0812">Transmembrane</keyword>
<organism evidence="6 7">
    <name type="scientific">Celerinatantimonas yamalensis</name>
    <dbReference type="NCBI Taxonomy" id="559956"/>
    <lineage>
        <taxon>Bacteria</taxon>
        <taxon>Pseudomonadati</taxon>
        <taxon>Pseudomonadota</taxon>
        <taxon>Gammaproteobacteria</taxon>
        <taxon>Celerinatantimonadaceae</taxon>
        <taxon>Celerinatantimonas</taxon>
    </lineage>
</organism>
<feature type="transmembrane region" description="Helical" evidence="5">
    <location>
        <begin position="55"/>
        <end position="74"/>
    </location>
</feature>
<evidence type="ECO:0000256" key="1">
    <source>
        <dbReference type="ARBA" id="ARBA00022475"/>
    </source>
</evidence>
<dbReference type="InterPro" id="IPR003418">
    <property type="entry name" value="Fumarate_red_D"/>
</dbReference>
<dbReference type="Pfam" id="PF02313">
    <property type="entry name" value="Fumarate_red_D"/>
    <property type="match status" value="1"/>
</dbReference>
<name>A0ABW9G5C0_9GAMM</name>
<evidence type="ECO:0000256" key="3">
    <source>
        <dbReference type="ARBA" id="ARBA00022989"/>
    </source>
</evidence>
<dbReference type="PIRSF" id="PIRSF000179">
    <property type="entry name" value="FrdD"/>
    <property type="match status" value="1"/>
</dbReference>
<dbReference type="SUPFAM" id="SSF81343">
    <property type="entry name" value="Fumarate reductase respiratory complex transmembrane subunits"/>
    <property type="match status" value="1"/>
</dbReference>
<dbReference type="Gene3D" id="1.20.1300.10">
    <property type="entry name" value="Fumarate reductase/succinate dehydrogenase, transmembrane subunit"/>
    <property type="match status" value="1"/>
</dbReference>
<gene>
    <name evidence="5 6" type="primary">frdD</name>
    <name evidence="6" type="ORF">ABUE30_07200</name>
</gene>
<evidence type="ECO:0000256" key="4">
    <source>
        <dbReference type="ARBA" id="ARBA00023136"/>
    </source>
</evidence>
<proteinExistence type="inferred from homology"/>
<feature type="transmembrane region" description="Helical" evidence="5">
    <location>
        <begin position="95"/>
        <end position="116"/>
    </location>
</feature>
<dbReference type="EMBL" id="JBEQCT010000002">
    <property type="protein sequence ID" value="MFM2484850.1"/>
    <property type="molecule type" value="Genomic_DNA"/>
</dbReference>
<comment type="caution">
    <text evidence="6">The sequence shown here is derived from an EMBL/GenBank/DDBJ whole genome shotgun (WGS) entry which is preliminary data.</text>
</comment>
<evidence type="ECO:0000313" key="6">
    <source>
        <dbReference type="EMBL" id="MFM2484850.1"/>
    </source>
</evidence>
<keyword evidence="7" id="KW-1185">Reference proteome</keyword>
<comment type="function">
    <text evidence="5">Anchors the catalytic components of the fumarate reductase complex to the cell membrane, binds quinones.</text>
</comment>
<comment type="subunit">
    <text evidence="5">Part of an enzyme complex containing four subunits: a flavoprotein (FrdA), an iron-sulfur protein (FrdB), and two hydrophobic anchor proteins (FrdC and FrdD).</text>
</comment>
<dbReference type="CDD" id="cd00547">
    <property type="entry name" value="QFR_TypeD_subunitD"/>
    <property type="match status" value="1"/>
</dbReference>
<reference evidence="6 7" key="1">
    <citation type="journal article" date="2013" name="Int. J. Syst. Evol. Microbiol.">
        <title>Celerinatantimonas yamalensis sp. nov., a cold-adapted diazotrophic bacterium from a cold permafrost brine.</title>
        <authorList>
            <person name="Shcherbakova V."/>
            <person name="Chuvilskaya N."/>
            <person name="Rivkina E."/>
            <person name="Demidov N."/>
            <person name="Uchaeva V."/>
            <person name="Suetin S."/>
            <person name="Suzina N."/>
            <person name="Gilichinsky D."/>
        </authorList>
    </citation>
    <scope>NUCLEOTIDE SEQUENCE [LARGE SCALE GENOMIC DNA]</scope>
    <source>
        <strain evidence="6 7">C7</strain>
    </source>
</reference>
<protein>
    <recommendedName>
        <fullName evidence="5">Fumarate reductase subunit D</fullName>
    </recommendedName>
    <alternativeName>
        <fullName evidence="5">Quinol-fumarate reductase subunit D</fullName>
        <shortName evidence="5">QFR subunit D</shortName>
    </alternativeName>
</protein>